<feature type="domain" description="ABC3 transporter permease C-terminal" evidence="8">
    <location>
        <begin position="280"/>
        <end position="403"/>
    </location>
</feature>
<dbReference type="PANTHER" id="PTHR30489:SF0">
    <property type="entry name" value="LIPOPROTEIN-RELEASING SYSTEM TRANSMEMBRANE PROTEIN LOLE"/>
    <property type="match status" value="1"/>
</dbReference>
<evidence type="ECO:0000313" key="11">
    <source>
        <dbReference type="Proteomes" id="UP001172082"/>
    </source>
</evidence>
<feature type="domain" description="MacB-like periplasmic core" evidence="9">
    <location>
        <begin position="25"/>
        <end position="246"/>
    </location>
</feature>
<feature type="transmembrane region" description="Helical" evidence="7">
    <location>
        <begin position="330"/>
        <end position="357"/>
    </location>
</feature>
<accession>A0ABT8KTA3</accession>
<dbReference type="Pfam" id="PF02687">
    <property type="entry name" value="FtsX"/>
    <property type="match status" value="1"/>
</dbReference>
<evidence type="ECO:0000256" key="6">
    <source>
        <dbReference type="ARBA" id="ARBA00023136"/>
    </source>
</evidence>
<feature type="transmembrane region" description="Helical" evidence="7">
    <location>
        <begin position="20"/>
        <end position="46"/>
    </location>
</feature>
<comment type="similarity">
    <text evidence="2">Belongs to the ABC-4 integral membrane protein family. LolC/E subfamily.</text>
</comment>
<evidence type="ECO:0000259" key="8">
    <source>
        <dbReference type="Pfam" id="PF02687"/>
    </source>
</evidence>
<dbReference type="Proteomes" id="UP001172082">
    <property type="component" value="Unassembled WGS sequence"/>
</dbReference>
<evidence type="ECO:0000256" key="2">
    <source>
        <dbReference type="ARBA" id="ARBA00005236"/>
    </source>
</evidence>
<evidence type="ECO:0000313" key="10">
    <source>
        <dbReference type="EMBL" id="MDN5203992.1"/>
    </source>
</evidence>
<gene>
    <name evidence="10" type="ORF">QQ008_21555</name>
</gene>
<comment type="caution">
    <text evidence="10">The sequence shown here is derived from an EMBL/GenBank/DDBJ whole genome shotgun (WGS) entry which is preliminary data.</text>
</comment>
<dbReference type="InterPro" id="IPR003838">
    <property type="entry name" value="ABC3_permease_C"/>
</dbReference>
<evidence type="ECO:0000256" key="5">
    <source>
        <dbReference type="ARBA" id="ARBA00022989"/>
    </source>
</evidence>
<feature type="transmembrane region" description="Helical" evidence="7">
    <location>
        <begin position="275"/>
        <end position="301"/>
    </location>
</feature>
<evidence type="ECO:0000256" key="3">
    <source>
        <dbReference type="ARBA" id="ARBA00022475"/>
    </source>
</evidence>
<proteinExistence type="inferred from homology"/>
<dbReference type="EMBL" id="JAUJEA010000009">
    <property type="protein sequence ID" value="MDN5203992.1"/>
    <property type="molecule type" value="Genomic_DNA"/>
</dbReference>
<evidence type="ECO:0000259" key="9">
    <source>
        <dbReference type="Pfam" id="PF12704"/>
    </source>
</evidence>
<keyword evidence="6 7" id="KW-0472">Membrane</keyword>
<keyword evidence="4 7" id="KW-0812">Transmembrane</keyword>
<dbReference type="PANTHER" id="PTHR30489">
    <property type="entry name" value="LIPOPROTEIN-RELEASING SYSTEM TRANSMEMBRANE PROTEIN LOLE"/>
    <property type="match status" value="1"/>
</dbReference>
<evidence type="ECO:0000256" key="7">
    <source>
        <dbReference type="SAM" id="Phobius"/>
    </source>
</evidence>
<reference evidence="10" key="1">
    <citation type="submission" date="2023-06" db="EMBL/GenBank/DDBJ databases">
        <title>Genomic of Parafulvivirga corallium.</title>
        <authorList>
            <person name="Wang G."/>
        </authorList>
    </citation>
    <scope>NUCLEOTIDE SEQUENCE</scope>
    <source>
        <strain evidence="10">BMA10</strain>
    </source>
</reference>
<sequence>MNVPFFIAKRYFNSKKKRNFINVISIISMIGVAVGTTALVVVLSVINGLEDNIRSLYGSFDPELKITADSAKSFEVSDELINKIKDVEGVAFVTQVAEDNALLRYRDAQMIVKVKGVEDNFVHQNNLESNLVYGNSTLHDGQKDYAIIGRSVQIRLGIAPENNLFPLRVYYPRNTKTQSLDQSKLFSIKNILPGAVFAIEQQYTEQYVFVPLLFAAELFELKNRRTSLEIKTEKGFSIAEVQKSLKLALKGETFKVLNSDEQHSSLLRAIRIEKLFVFITFSFILAIASFNIFFSLTMLAIEKKKDIAVLFAMGATRNVVKRIFLSEGAIIAFTGAVIGLILGLLVCWIQQTFGIISMGMETSVLDAYPVKMQLTDFVYTAISIIIITFLASYRPAIMAARVEVKDQL</sequence>
<dbReference type="InterPro" id="IPR025857">
    <property type="entry name" value="MacB_PCD"/>
</dbReference>
<comment type="subcellular location">
    <subcellularLocation>
        <location evidence="1">Cell membrane</location>
        <topology evidence="1">Multi-pass membrane protein</topology>
    </subcellularLocation>
</comment>
<keyword evidence="5 7" id="KW-1133">Transmembrane helix</keyword>
<organism evidence="10 11">
    <name type="scientific">Splendidivirga corallicola</name>
    <dbReference type="NCBI Taxonomy" id="3051826"/>
    <lineage>
        <taxon>Bacteria</taxon>
        <taxon>Pseudomonadati</taxon>
        <taxon>Bacteroidota</taxon>
        <taxon>Cytophagia</taxon>
        <taxon>Cytophagales</taxon>
        <taxon>Splendidivirgaceae</taxon>
        <taxon>Splendidivirga</taxon>
    </lineage>
</organism>
<dbReference type="Pfam" id="PF12704">
    <property type="entry name" value="MacB_PCD"/>
    <property type="match status" value="1"/>
</dbReference>
<protein>
    <submittedName>
        <fullName evidence="10">ABC transporter permease</fullName>
    </submittedName>
</protein>
<evidence type="ECO:0000256" key="4">
    <source>
        <dbReference type="ARBA" id="ARBA00022692"/>
    </source>
</evidence>
<feature type="transmembrane region" description="Helical" evidence="7">
    <location>
        <begin position="377"/>
        <end position="393"/>
    </location>
</feature>
<evidence type="ECO:0000256" key="1">
    <source>
        <dbReference type="ARBA" id="ARBA00004651"/>
    </source>
</evidence>
<keyword evidence="11" id="KW-1185">Reference proteome</keyword>
<name>A0ABT8KTA3_9BACT</name>
<dbReference type="InterPro" id="IPR051447">
    <property type="entry name" value="Lipoprotein-release_system"/>
</dbReference>
<dbReference type="RefSeq" id="WP_346754016.1">
    <property type="nucleotide sequence ID" value="NZ_JAUJEA010000009.1"/>
</dbReference>
<keyword evidence="3" id="KW-1003">Cell membrane</keyword>